<name>A0A7J0ERJ6_9ERIC</name>
<protein>
    <submittedName>
        <fullName evidence="1">FAD/NAD(P)-binding oxidoreductase family protein</fullName>
    </submittedName>
</protein>
<accession>A0A7J0ERJ6</accession>
<evidence type="ECO:0000313" key="1">
    <source>
        <dbReference type="EMBL" id="GFY88599.1"/>
    </source>
</evidence>
<dbReference type="GO" id="GO:0016116">
    <property type="term" value="P:carotenoid metabolic process"/>
    <property type="evidence" value="ECO:0007669"/>
    <property type="project" value="InterPro"/>
</dbReference>
<sequence length="175" mass="18649">MHQSLQDAILPNPMSAAAMALPPLSIRGDWGVFSTAVTRYAPSLLKSFAQMGPQGDLSATSFSDPSQKSSTRAKSNGALSAEMFIRAKKAVVSNALMWNTLDLLPKEVIPKSYQDRIKMTPQCESFMHLTHSFTAVVILCSREIGVPAVAASGALVANSLVSVSQHSQLLDAVGM</sequence>
<dbReference type="AlphaFoldDB" id="A0A7J0ERJ6"/>
<dbReference type="OrthoDB" id="7777654at2759"/>
<dbReference type="PANTHER" id="PTHR46313">
    <property type="match status" value="1"/>
</dbReference>
<proteinExistence type="predicted"/>
<gene>
    <name evidence="1" type="ORF">Acr_06g0005390</name>
</gene>
<dbReference type="EMBL" id="BJWL01000006">
    <property type="protein sequence ID" value="GFY88599.1"/>
    <property type="molecule type" value="Genomic_DNA"/>
</dbReference>
<dbReference type="PANTHER" id="PTHR46313:SF1">
    <property type="entry name" value="FAD_NAD(P)-BINDING OXIDOREDUCTASE FAMILY PROTEIN"/>
    <property type="match status" value="1"/>
</dbReference>
<keyword evidence="2" id="KW-1185">Reference proteome</keyword>
<reference evidence="1 2" key="1">
    <citation type="submission" date="2019-07" db="EMBL/GenBank/DDBJ databases">
        <title>De Novo Assembly of kiwifruit Actinidia rufa.</title>
        <authorList>
            <person name="Sugita-Konishi S."/>
            <person name="Sato K."/>
            <person name="Mori E."/>
            <person name="Abe Y."/>
            <person name="Kisaki G."/>
            <person name="Hamano K."/>
            <person name="Suezawa K."/>
            <person name="Otani M."/>
            <person name="Fukuda T."/>
            <person name="Manabe T."/>
            <person name="Gomi K."/>
            <person name="Tabuchi M."/>
            <person name="Akimitsu K."/>
            <person name="Kataoka I."/>
        </authorList>
    </citation>
    <scope>NUCLEOTIDE SEQUENCE [LARGE SCALE GENOMIC DNA]</scope>
    <source>
        <strain evidence="2">cv. Fuchu</strain>
    </source>
</reference>
<dbReference type="Proteomes" id="UP000585474">
    <property type="component" value="Unassembled WGS sequence"/>
</dbReference>
<comment type="caution">
    <text evidence="1">The sequence shown here is derived from an EMBL/GenBank/DDBJ whole genome shotgun (WGS) entry which is preliminary data.</text>
</comment>
<dbReference type="InterPro" id="IPR045892">
    <property type="entry name" value="CrtISO-like"/>
</dbReference>
<evidence type="ECO:0000313" key="2">
    <source>
        <dbReference type="Proteomes" id="UP000585474"/>
    </source>
</evidence>
<organism evidence="1 2">
    <name type="scientific">Actinidia rufa</name>
    <dbReference type="NCBI Taxonomy" id="165716"/>
    <lineage>
        <taxon>Eukaryota</taxon>
        <taxon>Viridiplantae</taxon>
        <taxon>Streptophyta</taxon>
        <taxon>Embryophyta</taxon>
        <taxon>Tracheophyta</taxon>
        <taxon>Spermatophyta</taxon>
        <taxon>Magnoliopsida</taxon>
        <taxon>eudicotyledons</taxon>
        <taxon>Gunneridae</taxon>
        <taxon>Pentapetalae</taxon>
        <taxon>asterids</taxon>
        <taxon>Ericales</taxon>
        <taxon>Actinidiaceae</taxon>
        <taxon>Actinidia</taxon>
    </lineage>
</organism>